<evidence type="ECO:0000313" key="2">
    <source>
        <dbReference type="EMBL" id="SER75607.1"/>
    </source>
</evidence>
<keyword evidence="1" id="KW-0472">Membrane</keyword>
<keyword evidence="3" id="KW-1185">Reference proteome</keyword>
<dbReference type="AlphaFoldDB" id="A0A1H9RSH8"/>
<sequence>MRSGRLRVRIGDVTRRALPLVDAVAYLGLGACLLIGLLGRPPARAG</sequence>
<keyword evidence="1" id="KW-0812">Transmembrane</keyword>
<protein>
    <submittedName>
        <fullName evidence="2">Uncharacterized protein</fullName>
    </submittedName>
</protein>
<reference evidence="2 3" key="1">
    <citation type="submission" date="2016-10" db="EMBL/GenBank/DDBJ databases">
        <authorList>
            <person name="de Groot N.N."/>
        </authorList>
    </citation>
    <scope>NUCLEOTIDE SEQUENCE [LARGE SCALE GENOMIC DNA]</scope>
    <source>
        <strain evidence="2 3">DSM 16859</strain>
    </source>
</reference>
<dbReference type="Proteomes" id="UP000198815">
    <property type="component" value="Unassembled WGS sequence"/>
</dbReference>
<gene>
    <name evidence="2" type="ORF">SAMN05443377_1093</name>
</gene>
<dbReference type="STRING" id="64702.SAMN05443377_1093"/>
<evidence type="ECO:0000313" key="3">
    <source>
        <dbReference type="Proteomes" id="UP000198815"/>
    </source>
</evidence>
<feature type="transmembrane region" description="Helical" evidence="1">
    <location>
        <begin position="20"/>
        <end position="39"/>
    </location>
</feature>
<organism evidence="2 3">
    <name type="scientific">Propionibacterium cyclohexanicum</name>
    <dbReference type="NCBI Taxonomy" id="64702"/>
    <lineage>
        <taxon>Bacteria</taxon>
        <taxon>Bacillati</taxon>
        <taxon>Actinomycetota</taxon>
        <taxon>Actinomycetes</taxon>
        <taxon>Propionibacteriales</taxon>
        <taxon>Propionibacteriaceae</taxon>
        <taxon>Propionibacterium</taxon>
    </lineage>
</organism>
<accession>A0A1H9RSH8</accession>
<keyword evidence="1" id="KW-1133">Transmembrane helix</keyword>
<evidence type="ECO:0000256" key="1">
    <source>
        <dbReference type="SAM" id="Phobius"/>
    </source>
</evidence>
<name>A0A1H9RSH8_9ACTN</name>
<proteinExistence type="predicted"/>
<dbReference type="EMBL" id="FOGZ01000009">
    <property type="protein sequence ID" value="SER75607.1"/>
    <property type="molecule type" value="Genomic_DNA"/>
</dbReference>